<feature type="compositionally biased region" description="Acidic residues" evidence="22">
    <location>
        <begin position="2569"/>
        <end position="2579"/>
    </location>
</feature>
<evidence type="ECO:0000313" key="28">
    <source>
        <dbReference type="RefSeq" id="XP_032814957.1"/>
    </source>
</evidence>
<dbReference type="Pfam" id="PF07474">
    <property type="entry name" value="G2F"/>
    <property type="match status" value="1"/>
</dbReference>
<evidence type="ECO:0000256" key="9">
    <source>
        <dbReference type="ARBA" id="ARBA00022618"/>
    </source>
</evidence>
<dbReference type="InterPro" id="IPR013106">
    <property type="entry name" value="Ig_V-set"/>
</dbReference>
<dbReference type="FunFam" id="2.10.25.10:FF:000010">
    <property type="entry name" value="Pro-epidermal growth factor"/>
    <property type="match status" value="1"/>
</dbReference>
<feature type="domain" description="Ig-like" evidence="25">
    <location>
        <begin position="1753"/>
        <end position="1841"/>
    </location>
</feature>
<keyword evidence="11" id="KW-0677">Repeat</keyword>
<evidence type="ECO:0000256" key="2">
    <source>
        <dbReference type="ARBA" id="ARBA00004496"/>
    </source>
</evidence>
<dbReference type="FunFam" id="2.10.25.10:FF:000385">
    <property type="entry name" value="Hemicentin 1"/>
    <property type="match status" value="1"/>
</dbReference>
<keyword evidence="12" id="KW-0106">Calcium</keyword>
<dbReference type="SMART" id="SM00406">
    <property type="entry name" value="IGv"/>
    <property type="match status" value="23"/>
</dbReference>
<keyword evidence="14 21" id="KW-1015">Disulfide bond</keyword>
<evidence type="ECO:0000256" key="13">
    <source>
        <dbReference type="ARBA" id="ARBA00022949"/>
    </source>
</evidence>
<dbReference type="Gene3D" id="2.10.25.10">
    <property type="entry name" value="Laminin"/>
    <property type="match status" value="8"/>
</dbReference>
<dbReference type="FunFam" id="2.60.40.10:FF:000708">
    <property type="entry name" value="Hemicentin 1"/>
    <property type="match status" value="1"/>
</dbReference>
<dbReference type="FunFam" id="3.40.50.410:FF:000032">
    <property type="entry name" value="Hemicentin 1"/>
    <property type="match status" value="1"/>
</dbReference>
<feature type="domain" description="Ig-like" evidence="25">
    <location>
        <begin position="3022"/>
        <end position="3109"/>
    </location>
</feature>
<evidence type="ECO:0000256" key="6">
    <source>
        <dbReference type="ARBA" id="ARBA00022530"/>
    </source>
</evidence>
<evidence type="ECO:0000256" key="4">
    <source>
        <dbReference type="ARBA" id="ARBA00022490"/>
    </source>
</evidence>
<feature type="domain" description="Ig-like" evidence="25">
    <location>
        <begin position="4514"/>
        <end position="4602"/>
    </location>
</feature>
<feature type="domain" description="EGF-like" evidence="24">
    <location>
        <begin position="5267"/>
        <end position="5306"/>
    </location>
</feature>
<dbReference type="InterPro" id="IPR056475">
    <property type="entry name" value="GBD_Hemicentin/VWA7"/>
</dbReference>
<dbReference type="InterPro" id="IPR006605">
    <property type="entry name" value="G2_nidogen/fibulin_G2F"/>
</dbReference>
<keyword evidence="15" id="KW-0325">Glycoprotein</keyword>
<dbReference type="InterPro" id="IPR050958">
    <property type="entry name" value="Cell_Adh-Cytoskel_Orgn"/>
</dbReference>
<dbReference type="InterPro" id="IPR049883">
    <property type="entry name" value="NOTCH1_EGF-like"/>
</dbReference>
<dbReference type="FunFam" id="2.60.40.10:FF:000279">
    <property type="entry name" value="Hemicentin 1"/>
    <property type="match status" value="1"/>
</dbReference>
<keyword evidence="17" id="KW-0393">Immunoglobulin domain</keyword>
<dbReference type="InterPro" id="IPR056861">
    <property type="entry name" value="HMCN1-like_VWA"/>
</dbReference>
<dbReference type="SMART" id="SM00181">
    <property type="entry name" value="EGF"/>
    <property type="match status" value="8"/>
</dbReference>
<dbReference type="PROSITE" id="PS50092">
    <property type="entry name" value="TSP1"/>
    <property type="match status" value="6"/>
</dbReference>
<dbReference type="PROSITE" id="PS50835">
    <property type="entry name" value="IG_LIKE"/>
    <property type="match status" value="43"/>
</dbReference>
<dbReference type="FunFam" id="2.10.25.10:FF:000238">
    <property type="entry name" value="Hemicentin 1"/>
    <property type="match status" value="1"/>
</dbReference>
<protein>
    <recommendedName>
        <fullName evidence="19">Hemicentin-1</fullName>
    </recommendedName>
    <alternativeName>
        <fullName evidence="20">Fibulin-6</fullName>
    </alternativeName>
</protein>
<dbReference type="InterPro" id="IPR018097">
    <property type="entry name" value="EGF_Ca-bd_CS"/>
</dbReference>
<evidence type="ECO:0000256" key="12">
    <source>
        <dbReference type="ARBA" id="ARBA00022837"/>
    </source>
</evidence>
<feature type="domain" description="Ig-like" evidence="25">
    <location>
        <begin position="633"/>
        <end position="715"/>
    </location>
</feature>
<sequence>MQSGCAQFRGLRSWLLLLLALGASLRPRVAWGQEDDEVIINRDEVGSPTADGKGQPEIPEGASTLAFVFDVTGSMYDDLVQVIEGASKILETSLNRPKKTLYNFALIPFHDPEIGPVTITTDPDKFQRELRDLYVQGGGDCPEMSIGAIKIAVEISLPGSFIYVFTDARSKDYKLAPEVLQLIQQKQSQVVFVLTGDCGDRSHIGYKAYEEIASTSSGQVFHLDKKQVNEVLKWVEEAVQASKVHILSTDHESSDQNTWQIPFDPSLKEVTVSLSGLSPSIEIRDPSGKLMKKGAGLTELLHIPNSAKVVNIKDPAPGLWTIKIGSNGRHSLRMTGLSTIDFRAGFSKKPTMDFKSTSNRPVQGIPTFVLLNTTGLEPHARVDRLELLSTAGRSLKTLPVRYHPLRRPFNIWNVTEFVPPAESFFLRVTGYDRDGYRFQRVSGVSYSSIVPEAPKVSMPVRTPGYYLQTGYIPCTVDSLIPFTLRFSKDGVRLGVDQFFKETAEATWELPRVSGVDEGFYECVAVSATGTGRARTYLDVTEPPPTIRAPLNVTVVPGEHAVLTCLVLSTVPYNLTWARGGGDAAAEPRVRVLANQSLEVRAVQLADGGAYECVAANEGGVASASAWLVVQEPPRAVVSPLNQTFRAGGEVHIGCTASGYPAPLIVWTHNEMFIMNTGRHMVDQEGSLTIRDTVRRDAGTYGCLASNAAGTDKRTSLLIYIEAPKITVPREEILIANGDTSVLECQATGVPEPVVKWYKGDLELKSMPFLEIDTRRGTLTIQGTQEPDAGDYTCEATNEAGDARATVSLDVGSGPVFSQAPSDTTVEIGLNVTLPCLAFGYPEPRVTWHRADGRSLTSRDPWVPGATSQLQDGSLYIAGAWVDDEGLYVCEVENQFGKLEAQAYLTITGMVSPVIAVSPPVVNVLEGQLLTLPCVFLSGNPLPKRTWFKNGNVYAPEKVRADGSVHVEGTSLGDAGEYVCMATNVAGSFNKSVAVNVHVMPSIQPASPIASTVEGVSITLPCKADGVPKPTISWTKGKDPIPHSSRRLVTDASGSLTIASPTGDDAATYVCTASNAAGSASREVQLSVYVKPKINGTGRSGVPTEISVVAGEDVTLPCEVHSVPPPIVTWAKDRHPVSLASARHSLLPTGSLRVLETRVTDSGTYMCVATNIAGNITQAIKLSVLVPPAIQPGPRIVKVLLGETAELPCVAYGEPAPDIAWFRGESQLGSDGSAATKGPEGSLAIAAARLADAGTYTCVASNSAGRDQTEIRLEVQEPPAVVDVGPPFNDFFQERVANQRIAFPCPAKGTPKPVIRWFRNGRELTGREPGLSIAEDGTLLVIPSVTPFDDGEYTCTASNEAGTTERKYQLKVHVPPKIEESDSRGNISVVLKQPVDLQCEVSGHPTPAITWLKNGLQVIESSDVRVVNGGKTLRLLRAQTDDEGAYACKAFNVAGESDKHFQLHVLVPPSIQGSGVPQDLNVVLNNGITLECKTSGVPAPLIQWYKDGKLLGANDLNLELSRKGQLLRIKAARLSDQGQFTCAASNPAGKQTREFKLSVYVPPSIRGADDGTSDATVLLDATALLECEARGVPLPAVTWLRDGRPLGPSGPEHAYVERGRFLRIPRARVAHAGRYTCRAVSAAGSAEKNYDLDVHVPPSISGEGDRPEKKKVVLGRPLVLECEAAGHPAPTIAWLKDGVALPPGGGDGVLITLAGRRLEVASAGEGDGGRYVCVASSAAGRQERPYDVDVLVPPTLTGGDEGGENSVVVGSPLELECQASGTPEPRITWLKDGRPLKEGEGARASADGRRLTVPRAQVADTGRYACVASNEAGDDRREFDVTVMVPPTIRVMGPSERAVVLGKSITLQCVSSGIPTPQVSWLKDGRPVGTTAGANVKVEGGGRMLQVSGAAREDAGRYTCVATSAAGEAQQGVRLHVHEPPSIEGSGVRHNTTVIVNNPVEMECVASGSPTPVVSWQKDGRAIAGAGQGTPPPGVALLSRGRVLRLESAQVADTGRYTCLATNVAGRTELMHSLQVHVPPSIAGGTDTVAVVVNNPVRVECEARGIPAPTLTWLKDGSPISPLTSNGMQILSGGRILALSSAQISDTGRYTCVAINAAGEEQRDIDLRIYVPPNIMGEEQNVSVVLNQPVRMECRSNAIPPPTLTWLKDGRPLLKKPGLTVSEDGSTVQIDSAQVMDTGRYTCEATNVAGKTEKNYNVNVWVPPSVRGAGEPSQLNVIEGNMMSLVCESTGIPPPALSWRKNGKPLEGDQEGRVRVLSGGRLLQIGSARPSDAASYTCVASNVAGTSMRDFSLQVYVRPSIQQSGGRPTEVTVSRGGDVTLECRVEGLPRPAVSWLKDGRPIPAAARRGGAGTGAAAAAMAKEAAGGPFVLNDGRTLQIHGAQVGDTGRYTCIAVNVAGQADRKFDLNVHVPPSIGDGEAENVSVVLGSPVAMTCEVSGIPPPSISWLFNRKPIPPGSDIRVLSGGRMLRVMHAHAGLAGRYTCIASNSAGEASKDFVLDVLLPPTIKDNEVVEDVKVKKGHKVTLTCEVEGNPTPTVRWLKDGQPLLEGDAEEDGEGEEKEGRRTIVSRGRFLQIMDARVGDTGRYTCVASNEAGARTKNYNLNVLVTPTIPGAGPDAGPQDVTVILNSPTTLVCEAQAYPAPTLTWLKDGLPVQANSNVRILPGGRTLQILNAGAEDAGRYTCVATNEAGETLKNYEVKVYIPPSINKDDNPGVGLSPKEIKLKVNNSLTLECEATAVPVAVLRWYKDGQQISSGEHLEIMASGRILKIKNAQVSDTGRYTCVATNLAGEDEKEFDVNIQVPPAFQKPAGSGRGGTDAGRPDGKDVVINNPISLYCETNAVPPPMLTWYKDGRPLSSSDRVLILPGGRVLQIPRAQVEDAGRYTCVAVNDAGEDSLSYDVRVLVPPSVRGGAGEAPEEVAVTVNATARLDCAVDGSPAPSVSWLKDGRPVSADGRHSLLFGGKTLQIERAQVMDTGRYTCVAENSAGRAEKLFNLNVHVPPAIVGTNPESLHVVVDNPISLMCEATGFPPPTLGWVKDGRPLQPSKSLFILPGGRILQIQRAKLSDGGRYTCVAINAAGQAKKHVVLTVYVPPTIRDGGGEAPLVVSVRAGGSVSLECESNAVPPPVVTWYKNGRPLAESEKAVLRGDGGHVLTLVDAEVADAGQYVCKATNVAGQVDKVFHLTVHVPPSIEGPPEEDASEIIGNPVTLACDALGIPPPAITWLHNGRALENAASLEMRILSGGSKLQIIRSQLSDAGRYTCVASNVEGEARKTYQLTIHVPPSIEGSELSSEVASVVNETVSLACKASGTPPPALHWLRDGKRLDGVAVSKDSSVLTLSAVQTSDAGKYTCVATNVAGEEDKIFNLNVFVPPSIEGAGQVEELSVVLDGSLSMECVAVGVPPPQITWMKNGLPLPLSAHVRLLSGGQTLRIVRAQVADAGTFSCVASNRAGVADKHYNLEVHVPPSLDNAGGTEELTVVRGTAVSVSCEASGSPPPAVTWLKDGEPLSLGPHVRPSAQGMIITFSKARLEDTGRYTCVVSNQAGELSKHFNLKVLDPPRILGEGEGPREHSVVAGKSLELECVAQGVPPPKLTWLRDGRPLPAGDGVRVLRGGQVLRIASAQVEDTGRYTCLASSAAGDDDREYLVRVHVPPNIAGAGGPQDLTVLLNGQLTLECKSDAVPPPTLSWLKDGNPLQGSARLRLLSASRYLQINNAEPGDAARYTCVASNVAGNTQRQFNVAVHVVPSIREGPGAVTVLAESDALLECVASGTPAPRVTWRKDGAVLSPGNSRYVFLEDGSLRVLASKVSDTGRYLCLATSPAGSERRRVDLQVHLRPSIAAGPTNVTVVVNVQTTLACEASGIPKPEVTWLKNGRPLNTDSNQNMYRVLSSGSLVIISPSVEDTGRYRCSAQNEAGADEREMDLTVQVPPSIADEAAELVVTKLSPALLTCHASGVPEPTLHWSKDGVRLPLRGEGYSVLPTGTVEITAALLHHAGKYVCHVSNAAGSAKRHVSLVVHEAPVIKAPPSQMEVIVNYPITLPCEARGTPQPTITWQREGINVITSGEGFTVLPSGGLQIARAAVEDGGTYMCVAQNLAGTALGKVKLRVQVPPSILPHAAELVVMADRTVTLPCNAEGSPTPVISWLKDGRPLGVEAPSSPATAAAAAAGGEGGAAVRRRVLASGALQIAFARRSDAARYTCTAANAAGSASSHTKLVVHVPPSVREGAAQLTVLEHGRLELTCAVDGLPEPTVSWEREGRALHDTPGKYALLQGGTLALEKATPADAGDYTCVAVNAVGRDSRATLVSVHVPPAFTELPGDVSLNKGERLVLGCTATGIPTPSITWSFNNNILPVTPSNANGRSELVVDGVSKSDGGTYTCTATSAVGSVRALGSVYVKEPPIFDGDVITNRIEPLGGNAILNCEVRGDPAPVIRWNKQGVPVTVGNRVRQLSNGSLAIYGTVNEDAGDYKCVATNDAGVVQKMVTLTLQRAPTFSVEPTDTVVDAGSVAALRCSADGEPPPAVEWTRRGGRPLRLDGRVTAAPDGSLRLAPARKDDTDEYECVARNLLGSALVRATLTVQVHGGFSEWLEWGPCSTSCGQGLQERVRVCNSPIPANGGRPCAGAASDSRPCASRPCPVDGGWSDWSPWEECSRSCGQGNRTRTRTCGNPPAQHGGRACEGRPLERILCNARPCPVAGNWGAWQPWGVCSAACGEGTQTRLRLCNEPPPAYDGPSCPGADTQTQVCSARKCPVDGKWSVWSGWGPCSVSCGGGSRQRSRSCSEPPPQHGGHPCEGSDIHVDFCNSEPCPVHGNWAPWSGWGPCSRSCNGGQARRHRTCDNPRPASGGRACVGSDSQMQQCHGEPCAVDGGWGPWQAWAPCSASCGGGGEQERVRRCESPPPTHGGRACQGDGSQVAKCNSQPCPGGPQRARGSVVGTLNDVELGMALMHVNMSDGGQGARVIDGHIGNVPRAVGPAMRKLVSILSPVYWATAHEVGGAVNGYTLTNGLFRRETQVEFATGEVVKMSHVARGVDSEGVLLLDVVLSGYLPSVAASADVALKDYNEDYIQTGPGLLYAHSTRLYTVDGTTIPYSWNHTVLYDGALGKMPFLVETLHVTDAGARYDPRSERLSYALHAHIAKGERSNQCPQGFSLDTTGPYCADEDECAGSNPCSHTCHNTVGTYYCSCPRGLTISADGRTCQDIDECTLGGHNCPASQECENLMASFRCVVRCGVGFRRTHDGASCQDINECKETHPSPCNQKCVNLIGSYRCACEPGFQLRGRRCYDINECLQHACRADQQCRNTRGGYKCIDLCPNGMTKAENGTCVDVDECQEGTHQCRYNQICENTRGSYRCTCPRGYRSQGVGKPCLDIDECGSFPRPCAYRCVNTPGSFECLCSPGQRLLGDGKSCAGLERLPNNDDGGGGGVRRPFPRGHALGGPGPAAGVWSGDSATGDFTFVRQSARARYRGTGGRAAAATAARIRSRRATACLPGYRPFGGECVDVDECQNKEQCQHECRNSPGSYQCVCPGGYRVAPNGKTCQDIDECLEQNVQCGPNRMCFNMRGSYKCIDTPCPPNYKRESRSGFCLKSCPPNDVECLLSPLALEYKLVALPFGIPSNQDLVRLVAYTQDDVMHPRTRFFVVDPDPSVPFAIRDEGGKGVVFTIRALREAHTYSMKVRALSYAEDGSVEYQTTFIVYISVSAYPY</sequence>
<dbReference type="PROSITE" id="PS50993">
    <property type="entry name" value="NIDOGEN_G2"/>
    <property type="match status" value="1"/>
</dbReference>
<feature type="domain" description="Ig-like" evidence="25">
    <location>
        <begin position="3767"/>
        <end position="3853"/>
    </location>
</feature>
<feature type="disulfide bond" evidence="21">
    <location>
        <begin position="5186"/>
        <end position="5196"/>
    </location>
</feature>
<dbReference type="FunFam" id="2.10.25.10:FF:000352">
    <property type="entry name" value="Hemicentin 1"/>
    <property type="match status" value="1"/>
</dbReference>
<feature type="domain" description="Ig-like" evidence="25">
    <location>
        <begin position="4042"/>
        <end position="4130"/>
    </location>
</feature>
<dbReference type="FunFam" id="2.60.40.10:FF:000285">
    <property type="entry name" value="Hemicentin 1"/>
    <property type="match status" value="5"/>
</dbReference>
<evidence type="ECO:0000256" key="17">
    <source>
        <dbReference type="ARBA" id="ARBA00023319"/>
    </source>
</evidence>
<evidence type="ECO:0000256" key="21">
    <source>
        <dbReference type="PROSITE-ProRule" id="PRU00076"/>
    </source>
</evidence>
<dbReference type="Gene3D" id="2.60.40.10">
    <property type="entry name" value="Immunoglobulins"/>
    <property type="match status" value="44"/>
</dbReference>
<dbReference type="InterPro" id="IPR003598">
    <property type="entry name" value="Ig_sub2"/>
</dbReference>
<dbReference type="GO" id="GO:0050808">
    <property type="term" value="P:synapse organization"/>
    <property type="evidence" value="ECO:0007669"/>
    <property type="project" value="TreeGrafter"/>
</dbReference>
<dbReference type="FunFam" id="2.20.100.10:FF:000007">
    <property type="entry name" value="Thrombospondin 1"/>
    <property type="match status" value="3"/>
</dbReference>
<feature type="signal peptide" evidence="23">
    <location>
        <begin position="1"/>
        <end position="32"/>
    </location>
</feature>
<keyword evidence="27" id="KW-1185">Reference proteome</keyword>
<feature type="domain" description="Ig-like" evidence="25">
    <location>
        <begin position="912"/>
        <end position="995"/>
    </location>
</feature>
<dbReference type="InterPro" id="IPR000742">
    <property type="entry name" value="EGF"/>
</dbReference>
<dbReference type="InterPro" id="IPR007110">
    <property type="entry name" value="Ig-like_dom"/>
</dbReference>
<dbReference type="SUPFAM" id="SSF54511">
    <property type="entry name" value="GFP-like"/>
    <property type="match status" value="1"/>
</dbReference>
<dbReference type="InterPro" id="IPR013098">
    <property type="entry name" value="Ig_I-set"/>
</dbReference>
<dbReference type="PROSITE" id="PS01186">
    <property type="entry name" value="EGF_2"/>
    <property type="match status" value="2"/>
</dbReference>
<feature type="region of interest" description="Disordered" evidence="22">
    <location>
        <begin position="2824"/>
        <end position="2843"/>
    </location>
</feature>
<comment type="function">
    <text evidence="18">Involved in transforming growth factor beta-mediated rearrangement of the podocyte cytoskeleton which includes reduction of F-actin fibers and broadening, flattening and elongation of podocytes. Plays a role in basement membrane organization. May promote cleavage furrow maturation during cytokinesis in preimplantation embryos. May play a role in the architecture of adhesive and flexible epithelial cell junctions. May play a role during myocardial remodeling by imparting an effect on cardiac fibroblast migration.</text>
</comment>
<feature type="domain" description="Ig-like" evidence="25">
    <location>
        <begin position="1846"/>
        <end position="1935"/>
    </location>
</feature>
<dbReference type="FunFam" id="2.60.40.10:FF:000130">
    <property type="entry name" value="Hemicentin 1"/>
    <property type="match status" value="16"/>
</dbReference>
<evidence type="ECO:0000313" key="27">
    <source>
        <dbReference type="Proteomes" id="UP001318040"/>
    </source>
</evidence>
<dbReference type="GO" id="GO:0005509">
    <property type="term" value="F:calcium ion binding"/>
    <property type="evidence" value="ECO:0007669"/>
    <property type="project" value="InterPro"/>
</dbReference>
<dbReference type="SUPFAM" id="SSF57184">
    <property type="entry name" value="Growth factor receptor domain"/>
    <property type="match status" value="3"/>
</dbReference>
<evidence type="ECO:0000256" key="7">
    <source>
        <dbReference type="ARBA" id="ARBA00022536"/>
    </source>
</evidence>
<dbReference type="FunFam" id="2.60.40.10:FF:000032">
    <property type="entry name" value="palladin isoform X1"/>
    <property type="match status" value="4"/>
</dbReference>
<dbReference type="Gene3D" id="2.20.100.10">
    <property type="entry name" value="Thrombospondin type-1 (TSP1) repeat"/>
    <property type="match status" value="5"/>
</dbReference>
<feature type="domain" description="Ig-like" evidence="25">
    <location>
        <begin position="1562"/>
        <end position="1652"/>
    </location>
</feature>
<feature type="domain" description="Ig-like" evidence="25">
    <location>
        <begin position="3210"/>
        <end position="3299"/>
    </location>
</feature>
<dbReference type="GO" id="GO:0051301">
    <property type="term" value="P:cell division"/>
    <property type="evidence" value="ECO:0007669"/>
    <property type="project" value="UniProtKB-KW"/>
</dbReference>
<dbReference type="FunFam" id="2.60.40.10:FF:000675">
    <property type="entry name" value="Hemicentin 1"/>
    <property type="match status" value="1"/>
</dbReference>
<dbReference type="GO" id="GO:0055013">
    <property type="term" value="P:cardiac muscle cell development"/>
    <property type="evidence" value="ECO:0007669"/>
    <property type="project" value="UniProtKB-ARBA"/>
</dbReference>
<feature type="domain" description="Nidogen G2 beta-barrel" evidence="26">
    <location>
        <begin position="4947"/>
        <end position="5168"/>
    </location>
</feature>
<dbReference type="InterPro" id="IPR003599">
    <property type="entry name" value="Ig_sub"/>
</dbReference>
<evidence type="ECO:0000256" key="15">
    <source>
        <dbReference type="ARBA" id="ARBA00023180"/>
    </source>
</evidence>
<feature type="region of interest" description="Disordered" evidence="22">
    <location>
        <begin position="2564"/>
        <end position="2583"/>
    </location>
</feature>
<feature type="domain" description="Ig-like" evidence="25">
    <location>
        <begin position="2927"/>
        <end position="3017"/>
    </location>
</feature>
<feature type="domain" description="Ig-like" evidence="25">
    <location>
        <begin position="2318"/>
        <end position="2427"/>
    </location>
</feature>
<dbReference type="Pfam" id="PF12662">
    <property type="entry name" value="cEGF"/>
    <property type="match status" value="2"/>
</dbReference>
<feature type="domain" description="Ig-like" evidence="25">
    <location>
        <begin position="1091"/>
        <end position="1182"/>
    </location>
</feature>
<feature type="domain" description="Ig-like" evidence="25">
    <location>
        <begin position="1657"/>
        <end position="1748"/>
    </location>
</feature>
<dbReference type="InterPro" id="IPR036465">
    <property type="entry name" value="vWFA_dom_sf"/>
</dbReference>
<dbReference type="PROSITE" id="PS50026">
    <property type="entry name" value="EGF_3"/>
    <property type="match status" value="5"/>
</dbReference>
<feature type="domain" description="Ig-like" evidence="25">
    <location>
        <begin position="3858"/>
        <end position="3946"/>
    </location>
</feature>
<keyword evidence="6" id="KW-0272">Extracellular matrix</keyword>
<feature type="domain" description="Ig-like" evidence="25">
    <location>
        <begin position="2039"/>
        <end position="2125"/>
    </location>
</feature>
<proteinExistence type="predicted"/>
<keyword evidence="9" id="KW-0132">Cell division</keyword>
<gene>
    <name evidence="28" type="primary">HMCN1</name>
</gene>
<dbReference type="SUPFAM" id="SSF57196">
    <property type="entry name" value="EGF/Laminin"/>
    <property type="match status" value="1"/>
</dbReference>
<feature type="domain" description="Ig-like" evidence="25">
    <location>
        <begin position="2132"/>
        <end position="2218"/>
    </location>
</feature>
<dbReference type="Pfam" id="PF07679">
    <property type="entry name" value="I-set"/>
    <property type="match status" value="28"/>
</dbReference>
<dbReference type="SMART" id="SM00408">
    <property type="entry name" value="IGc2"/>
    <property type="match status" value="44"/>
</dbReference>
<evidence type="ECO:0000256" key="20">
    <source>
        <dbReference type="ARBA" id="ARBA00080303"/>
    </source>
</evidence>
<feature type="domain" description="Ig-like" evidence="25">
    <location>
        <begin position="1468"/>
        <end position="1557"/>
    </location>
</feature>
<feature type="domain" description="Ig-like" evidence="25">
    <location>
        <begin position="814"/>
        <end position="905"/>
    </location>
</feature>
<dbReference type="InterPro" id="IPR000884">
    <property type="entry name" value="TSP1_rpt"/>
</dbReference>
<evidence type="ECO:0000256" key="8">
    <source>
        <dbReference type="ARBA" id="ARBA00022606"/>
    </source>
</evidence>
<keyword evidence="8" id="KW-0716">Sensory transduction</keyword>
<dbReference type="InterPro" id="IPR000152">
    <property type="entry name" value="EGF-type_Asp/Asn_hydroxyl_site"/>
</dbReference>
<feature type="domain" description="Ig-like" evidence="25">
    <location>
        <begin position="3487"/>
        <end position="3575"/>
    </location>
</feature>
<evidence type="ECO:0000256" key="19">
    <source>
        <dbReference type="ARBA" id="ARBA00072385"/>
    </source>
</evidence>
<feature type="domain" description="Ig-like" evidence="25">
    <location>
        <begin position="3580"/>
        <end position="3669"/>
    </location>
</feature>
<dbReference type="FunFam" id="2.20.100.10:FF:000001">
    <property type="entry name" value="semaphorin-5A isoform X1"/>
    <property type="match status" value="2"/>
</dbReference>
<evidence type="ECO:0000256" key="3">
    <source>
        <dbReference type="ARBA" id="ARBA00004498"/>
    </source>
</evidence>
<feature type="domain" description="Ig-like" evidence="25">
    <location>
        <begin position="3951"/>
        <end position="4035"/>
    </location>
</feature>
<dbReference type="CDD" id="cd00096">
    <property type="entry name" value="Ig"/>
    <property type="match status" value="4"/>
</dbReference>
<evidence type="ECO:0000256" key="10">
    <source>
        <dbReference type="ARBA" id="ARBA00022729"/>
    </source>
</evidence>
<dbReference type="RefSeq" id="XP_032814957.1">
    <property type="nucleotide sequence ID" value="XM_032959066.1"/>
</dbReference>
<dbReference type="FunFam" id="2.60.40.10:FF:001139">
    <property type="entry name" value="Hemicentin 1"/>
    <property type="match status" value="1"/>
</dbReference>
<dbReference type="Pfam" id="PF25106">
    <property type="entry name" value="VWA_4"/>
    <property type="match status" value="1"/>
</dbReference>
<feature type="domain" description="Ig-like" evidence="25">
    <location>
        <begin position="1940"/>
        <end position="2036"/>
    </location>
</feature>
<dbReference type="FunFam" id="2.60.40.10:FF:000699">
    <property type="entry name" value="Hemicentin 1"/>
    <property type="match status" value="1"/>
</dbReference>
<feature type="domain" description="Ig-like" evidence="25">
    <location>
        <begin position="2432"/>
        <end position="2519"/>
    </location>
</feature>
<dbReference type="FunFam" id="2.10.25.10:FF:000008">
    <property type="entry name" value="Signal peptide, CUB domain, EGF-like 2"/>
    <property type="match status" value="1"/>
</dbReference>
<dbReference type="SMART" id="SM00179">
    <property type="entry name" value="EGF_CA"/>
    <property type="match status" value="8"/>
</dbReference>
<dbReference type="GO" id="GO:0043025">
    <property type="term" value="C:neuronal cell body"/>
    <property type="evidence" value="ECO:0007669"/>
    <property type="project" value="TreeGrafter"/>
</dbReference>
<feature type="domain" description="EGF-like" evidence="24">
    <location>
        <begin position="5182"/>
        <end position="5221"/>
    </location>
</feature>
<dbReference type="InterPro" id="IPR009030">
    <property type="entry name" value="Growth_fac_rcpt_cys_sf"/>
</dbReference>
<dbReference type="FunFam" id="2.60.40.10:FF:000706">
    <property type="entry name" value="Hemicentin 1"/>
    <property type="match status" value="1"/>
</dbReference>
<dbReference type="SUPFAM" id="SSF48726">
    <property type="entry name" value="Immunoglobulin"/>
    <property type="match status" value="44"/>
</dbReference>
<evidence type="ECO:0000256" key="23">
    <source>
        <dbReference type="SAM" id="SignalP"/>
    </source>
</evidence>
<feature type="domain" description="EGF-like" evidence="24">
    <location>
        <begin position="5524"/>
        <end position="5563"/>
    </location>
</feature>
<feature type="domain" description="Ig-like" evidence="25">
    <location>
        <begin position="3304"/>
        <end position="3389"/>
    </location>
</feature>
<dbReference type="PROSITE" id="PS00010">
    <property type="entry name" value="ASX_HYDROXYL"/>
    <property type="match status" value="5"/>
</dbReference>
<keyword evidence="5" id="KW-0964">Secreted</keyword>
<dbReference type="SMART" id="SM00682">
    <property type="entry name" value="G2F"/>
    <property type="match status" value="1"/>
</dbReference>
<dbReference type="SMART" id="SM00409">
    <property type="entry name" value="IG"/>
    <property type="match status" value="44"/>
</dbReference>
<feature type="domain" description="Ig-like" evidence="25">
    <location>
        <begin position="3674"/>
        <end position="3762"/>
    </location>
</feature>
<keyword evidence="10 23" id="KW-0732">Signal</keyword>
<dbReference type="CTD" id="83872"/>
<feature type="domain" description="Ig-like" evidence="25">
    <location>
        <begin position="2733"/>
        <end position="2819"/>
    </location>
</feature>
<dbReference type="CDD" id="cd00198">
    <property type="entry name" value="vWFA"/>
    <property type="match status" value="1"/>
</dbReference>
<evidence type="ECO:0000256" key="16">
    <source>
        <dbReference type="ARBA" id="ARBA00023306"/>
    </source>
</evidence>
<evidence type="ECO:0000256" key="14">
    <source>
        <dbReference type="ARBA" id="ARBA00023157"/>
    </source>
</evidence>
<name>A0AAJ7WYY8_PETMA</name>
<feature type="domain" description="Ig-like" evidence="25">
    <location>
        <begin position="2823"/>
        <end position="2918"/>
    </location>
</feature>
<keyword evidence="7 21" id="KW-0245">EGF-like domain</keyword>
<dbReference type="CDD" id="cd00054">
    <property type="entry name" value="EGF_CA"/>
    <property type="match status" value="8"/>
</dbReference>
<feature type="domain" description="Ig-like" evidence="25">
    <location>
        <begin position="1375"/>
        <end position="1463"/>
    </location>
</feature>
<comment type="subcellular location">
    <subcellularLocation>
        <location evidence="1">Cell junction</location>
    </subcellularLocation>
    <subcellularLocation>
        <location evidence="2">Cytoplasm</location>
    </subcellularLocation>
    <subcellularLocation>
        <location evidence="3">Secreted</location>
        <location evidence="3">Extracellular space</location>
        <location evidence="3">Extracellular matrix</location>
    </subcellularLocation>
</comment>
<dbReference type="Pfam" id="PF00090">
    <property type="entry name" value="TSP_1"/>
    <property type="match status" value="6"/>
</dbReference>
<dbReference type="GO" id="GO:0030424">
    <property type="term" value="C:axon"/>
    <property type="evidence" value="ECO:0007669"/>
    <property type="project" value="TreeGrafter"/>
</dbReference>
<accession>A0AAJ7WYY8</accession>
<feature type="domain" description="Ig-like" evidence="25">
    <location>
        <begin position="3394"/>
        <end position="3482"/>
    </location>
</feature>
<dbReference type="Pfam" id="PF13927">
    <property type="entry name" value="Ig_3"/>
    <property type="match status" value="15"/>
</dbReference>
<dbReference type="SMART" id="SM00209">
    <property type="entry name" value="TSP1"/>
    <property type="match status" value="6"/>
</dbReference>
<feature type="domain" description="Ig-like" evidence="25">
    <location>
        <begin position="4133"/>
        <end position="4238"/>
    </location>
</feature>
<dbReference type="GO" id="GO:0005886">
    <property type="term" value="C:plasma membrane"/>
    <property type="evidence" value="ECO:0007669"/>
    <property type="project" value="TreeGrafter"/>
</dbReference>
<dbReference type="InterPro" id="IPR026823">
    <property type="entry name" value="cEGF"/>
</dbReference>
<dbReference type="Pfam" id="PF23560">
    <property type="entry name" value="GBD_Hemicentin"/>
    <property type="match status" value="1"/>
</dbReference>
<evidence type="ECO:0000259" key="25">
    <source>
        <dbReference type="PROSITE" id="PS50835"/>
    </source>
</evidence>
<feature type="domain" description="Ig-like" evidence="25">
    <location>
        <begin position="543"/>
        <end position="628"/>
    </location>
</feature>
<keyword evidence="4" id="KW-0963">Cytoplasm</keyword>
<dbReference type="Gene3D" id="3.40.50.410">
    <property type="entry name" value="von Willebrand factor, type A domain"/>
    <property type="match status" value="1"/>
</dbReference>
<dbReference type="GO" id="GO:0003007">
    <property type="term" value="P:heart morphogenesis"/>
    <property type="evidence" value="ECO:0007669"/>
    <property type="project" value="UniProtKB-ARBA"/>
</dbReference>
<dbReference type="PANTHER" id="PTHR45080">
    <property type="entry name" value="CONTACTIN 5"/>
    <property type="match status" value="1"/>
</dbReference>
<feature type="disulfide bond" evidence="21">
    <location>
        <begin position="5528"/>
        <end position="5538"/>
    </location>
</feature>
<feature type="domain" description="Ig-like" evidence="25">
    <location>
        <begin position="2524"/>
        <end position="2624"/>
    </location>
</feature>
<dbReference type="InterPro" id="IPR036179">
    <property type="entry name" value="Ig-like_dom_sf"/>
</dbReference>
<dbReference type="CDD" id="cd00255">
    <property type="entry name" value="nidG2"/>
    <property type="match status" value="1"/>
</dbReference>
<evidence type="ECO:0000256" key="22">
    <source>
        <dbReference type="SAM" id="MobiDB-lite"/>
    </source>
</evidence>
<feature type="domain" description="Ig-like" evidence="25">
    <location>
        <begin position="4243"/>
        <end position="4329"/>
    </location>
</feature>
<dbReference type="FunFam" id="2.60.40.10:FF:001075">
    <property type="entry name" value="Hemicentin 1"/>
    <property type="match status" value="1"/>
</dbReference>
<dbReference type="GO" id="GO:0007156">
    <property type="term" value="P:homophilic cell adhesion via plasma membrane adhesion molecules"/>
    <property type="evidence" value="ECO:0007669"/>
    <property type="project" value="TreeGrafter"/>
</dbReference>
<dbReference type="Gene3D" id="2.40.155.10">
    <property type="entry name" value="Green fluorescent protein"/>
    <property type="match status" value="1"/>
</dbReference>
<evidence type="ECO:0000256" key="18">
    <source>
        <dbReference type="ARBA" id="ARBA00053381"/>
    </source>
</evidence>
<feature type="domain" description="Ig-like" evidence="25">
    <location>
        <begin position="2223"/>
        <end position="2313"/>
    </location>
</feature>
<dbReference type="InterPro" id="IPR036383">
    <property type="entry name" value="TSP1_rpt_sf"/>
</dbReference>
<feature type="domain" description="Ig-like" evidence="25">
    <location>
        <begin position="4422"/>
        <end position="4509"/>
    </location>
</feature>
<comment type="caution">
    <text evidence="21">Lacks conserved residue(s) required for the propagation of feature annotation.</text>
</comment>
<keyword evidence="16" id="KW-0131">Cell cycle</keyword>
<reference evidence="28" key="1">
    <citation type="submission" date="2025-08" db="UniProtKB">
        <authorList>
            <consortium name="RefSeq"/>
        </authorList>
    </citation>
    <scope>IDENTIFICATION</scope>
    <source>
        <tissue evidence="28">Sperm</tissue>
    </source>
</reference>
<feature type="domain" description="Ig-like" evidence="25">
    <location>
        <begin position="1278"/>
        <end position="1370"/>
    </location>
</feature>
<feature type="domain" description="Ig-like" evidence="25">
    <location>
        <begin position="3114"/>
        <end position="3205"/>
    </location>
</feature>
<organism evidence="27 28">
    <name type="scientific">Petromyzon marinus</name>
    <name type="common">Sea lamprey</name>
    <dbReference type="NCBI Taxonomy" id="7757"/>
    <lineage>
        <taxon>Eukaryota</taxon>
        <taxon>Metazoa</taxon>
        <taxon>Chordata</taxon>
        <taxon>Craniata</taxon>
        <taxon>Vertebrata</taxon>
        <taxon>Cyclostomata</taxon>
        <taxon>Hyperoartia</taxon>
        <taxon>Petromyzontiformes</taxon>
        <taxon>Petromyzontidae</taxon>
        <taxon>Petromyzon</taxon>
    </lineage>
</organism>
<dbReference type="Proteomes" id="UP001318040">
    <property type="component" value="Chromosome 22"/>
</dbReference>
<evidence type="ECO:0000256" key="1">
    <source>
        <dbReference type="ARBA" id="ARBA00004282"/>
    </source>
</evidence>
<dbReference type="InterPro" id="IPR009017">
    <property type="entry name" value="GFP"/>
</dbReference>
<dbReference type="GO" id="GO:0005737">
    <property type="term" value="C:cytoplasm"/>
    <property type="evidence" value="ECO:0007669"/>
    <property type="project" value="UniProtKB-SubCell"/>
</dbReference>
<dbReference type="FunFam" id="2.60.40.10:FF:000186">
    <property type="entry name" value="Hemicentin 1"/>
    <property type="match status" value="6"/>
</dbReference>
<evidence type="ECO:0000256" key="11">
    <source>
        <dbReference type="ARBA" id="ARBA00022737"/>
    </source>
</evidence>
<keyword evidence="13" id="KW-0965">Cell junction</keyword>
<feature type="domain" description="EGF-like" evidence="24">
    <location>
        <begin position="5392"/>
        <end position="5432"/>
    </location>
</feature>
<dbReference type="Pfam" id="PF07645">
    <property type="entry name" value="EGF_CA"/>
    <property type="match status" value="4"/>
</dbReference>
<dbReference type="FunFam" id="2.20.100.10:FF:000002">
    <property type="entry name" value="Unc-5 netrin receptor C"/>
    <property type="match status" value="1"/>
</dbReference>
<dbReference type="FunFam" id="2.10.25.10:FF:000210">
    <property type="entry name" value="Hemicentin 1"/>
    <property type="match status" value="1"/>
</dbReference>
<feature type="region of interest" description="Disordered" evidence="22">
    <location>
        <begin position="5442"/>
        <end position="5465"/>
    </location>
</feature>
<dbReference type="FunFam" id="2.60.40.10:FF:000107">
    <property type="entry name" value="Myosin, light chain kinase a"/>
    <property type="match status" value="1"/>
</dbReference>
<feature type="domain" description="Ig-like" evidence="25">
    <location>
        <begin position="1000"/>
        <end position="1086"/>
    </location>
</feature>
<feature type="domain" description="EGF-like" evidence="24">
    <location>
        <begin position="5349"/>
        <end position="5384"/>
    </location>
</feature>
<dbReference type="GO" id="GO:0008046">
    <property type="term" value="F:axon guidance receptor activity"/>
    <property type="evidence" value="ECO:0007669"/>
    <property type="project" value="TreeGrafter"/>
</dbReference>
<feature type="domain" description="Ig-like" evidence="25">
    <location>
        <begin position="4334"/>
        <end position="4418"/>
    </location>
</feature>
<feature type="chain" id="PRO_5042572797" description="Hemicentin-1" evidence="23">
    <location>
        <begin position="33"/>
        <end position="5727"/>
    </location>
</feature>
<dbReference type="GO" id="GO:0070161">
    <property type="term" value="C:anchoring junction"/>
    <property type="evidence" value="ECO:0007669"/>
    <property type="project" value="UniProtKB-SubCell"/>
</dbReference>
<feature type="domain" description="Ig-like" evidence="25">
    <location>
        <begin position="2629"/>
        <end position="2720"/>
    </location>
</feature>
<evidence type="ECO:0000259" key="26">
    <source>
        <dbReference type="PROSITE" id="PS50993"/>
    </source>
</evidence>
<dbReference type="PROSITE" id="PS01187">
    <property type="entry name" value="EGF_CA"/>
    <property type="match status" value="3"/>
</dbReference>
<dbReference type="InterPro" id="IPR013783">
    <property type="entry name" value="Ig-like_fold"/>
</dbReference>
<dbReference type="FunFam" id="2.60.40.10:FF:000726">
    <property type="entry name" value="Hemicentin 1"/>
    <property type="match status" value="1"/>
</dbReference>
<evidence type="ECO:0000256" key="5">
    <source>
        <dbReference type="ARBA" id="ARBA00022525"/>
    </source>
</evidence>
<dbReference type="SUPFAM" id="SSF53300">
    <property type="entry name" value="vWA-like"/>
    <property type="match status" value="1"/>
</dbReference>
<dbReference type="InterPro" id="IPR001881">
    <property type="entry name" value="EGF-like_Ca-bd_dom"/>
</dbReference>
<feature type="domain" description="Ig-like" evidence="25">
    <location>
        <begin position="1187"/>
        <end position="1273"/>
    </location>
</feature>
<dbReference type="SUPFAM" id="SSF82895">
    <property type="entry name" value="TSP-1 type 1 repeat"/>
    <property type="match status" value="6"/>
</dbReference>
<feature type="domain" description="Ig-like" evidence="25">
    <location>
        <begin position="723"/>
        <end position="807"/>
    </location>
</feature>
<evidence type="ECO:0000259" key="24">
    <source>
        <dbReference type="PROSITE" id="PS50026"/>
    </source>
</evidence>
<dbReference type="KEGG" id="pmrn:116945016"/>
<dbReference type="PANTHER" id="PTHR45080:SF28">
    <property type="entry name" value="HEMICENTIN-2"/>
    <property type="match status" value="1"/>
</dbReference>